<keyword evidence="3" id="KW-0413">Isomerase</keyword>
<dbReference type="Gene3D" id="1.20.200.10">
    <property type="entry name" value="Fumarase/aspartase (Central domain)"/>
    <property type="match status" value="1"/>
</dbReference>
<dbReference type="OrthoDB" id="9768878at2"/>
<proteinExistence type="inferred from homology"/>
<protein>
    <submittedName>
        <fullName evidence="3">3-carboxy-cis,cis-muconate cycloisomerase</fullName>
    </submittedName>
</protein>
<evidence type="ECO:0000256" key="1">
    <source>
        <dbReference type="ARBA" id="ARBA00034772"/>
    </source>
</evidence>
<accession>A0A0P0Z2A4</accession>
<comment type="similarity">
    <text evidence="1">Belongs to the class-II fumarase/aspartase family.</text>
</comment>
<dbReference type="PANTHER" id="PTHR43172:SF2">
    <property type="entry name" value="ADENYLOSUCCINATE LYASE C-TERMINAL DOMAIN-CONTAINING PROTEIN"/>
    <property type="match status" value="1"/>
</dbReference>
<dbReference type="GO" id="GO:0016853">
    <property type="term" value="F:isomerase activity"/>
    <property type="evidence" value="ECO:0007669"/>
    <property type="project" value="UniProtKB-KW"/>
</dbReference>
<reference evidence="3" key="1">
    <citation type="journal article" date="2015" name="Proc. Natl. Acad. Sci. U.S.A.">
        <title>Bacterial clade with the ribosomal RNA operon on a small plasmid rather than the chromosome.</title>
        <authorList>
            <person name="Anda M."/>
            <person name="Ohtsubo Y."/>
            <person name="Okubo T."/>
            <person name="Sugawara M."/>
            <person name="Nagata Y."/>
            <person name="Tsuda M."/>
            <person name="Minamisawa K."/>
            <person name="Mitsui H."/>
        </authorList>
    </citation>
    <scope>NUCLEOTIDE SEQUENCE</scope>
    <source>
        <strain evidence="3">JCM 14755</strain>
    </source>
</reference>
<dbReference type="InterPro" id="IPR008948">
    <property type="entry name" value="L-Aspartase-like"/>
</dbReference>
<evidence type="ECO:0000313" key="3">
    <source>
        <dbReference type="EMBL" id="BAT27838.1"/>
    </source>
</evidence>
<dbReference type="PRINTS" id="PR00145">
    <property type="entry name" value="ARGSUCLYASE"/>
</dbReference>
<sequence length="360" mass="37651">MSRQEGTPLLNSLTGDTELAALFSPQAEVDAILTFQSALARAQEAVGLLAPGAAGRIRAGIARFRPDMQDIVAGLVRDGVPVPALVRQLRAAVGLLDAAAVHRGATSQDAVDTGLMLRLKVALGILAERLAASVSQIDTLARAEGQTELMAQTRMQAALPICVADKLATWRAPLDDHAQRLMRLQAQLPLQLGGPVGTGSAFQGEAPRLREVMSDILGLAAREPWHSDRTPILDIAHALALLTGTLGKIGQDIALLAQSDRRAVHLGAAGASSAMAHKRNPVAAEVLVAIARANAGSAGTLQQAMVHENERSGAAWTLEWMVLPTMVISAGAALRHAQELLAGISFLPPQTCSEPRTCGG</sequence>
<dbReference type="EMBL" id="LC066376">
    <property type="protein sequence ID" value="BAT27838.1"/>
    <property type="molecule type" value="Genomic_DNA"/>
</dbReference>
<dbReference type="AlphaFoldDB" id="A0A0P0Z2A4"/>
<dbReference type="NCBIfam" id="NF004631">
    <property type="entry name" value="PRK05975.1"/>
    <property type="match status" value="1"/>
</dbReference>
<dbReference type="InterPro" id="IPR022761">
    <property type="entry name" value="Fumarate_lyase_N"/>
</dbReference>
<dbReference type="RefSeq" id="WP_062228567.1">
    <property type="nucleotide sequence ID" value="NZ_BBWR01000013.1"/>
</dbReference>
<dbReference type="PANTHER" id="PTHR43172">
    <property type="entry name" value="ADENYLOSUCCINATE LYASE"/>
    <property type="match status" value="1"/>
</dbReference>
<dbReference type="PRINTS" id="PR00149">
    <property type="entry name" value="FUMRATELYASE"/>
</dbReference>
<name>A0A0P0Z2A4_9HYPH</name>
<feature type="domain" description="Fumarate lyase N-terminal" evidence="2">
    <location>
        <begin position="85"/>
        <end position="292"/>
    </location>
</feature>
<dbReference type="SUPFAM" id="SSF48557">
    <property type="entry name" value="L-aspartase-like"/>
    <property type="match status" value="1"/>
</dbReference>
<dbReference type="InterPro" id="IPR000362">
    <property type="entry name" value="Fumarate_lyase_fam"/>
</dbReference>
<dbReference type="Pfam" id="PF00206">
    <property type="entry name" value="Lyase_1"/>
    <property type="match status" value="1"/>
</dbReference>
<organism evidence="3">
    <name type="scientific">Aureimonas frigidaquae</name>
    <dbReference type="NCBI Taxonomy" id="424757"/>
    <lineage>
        <taxon>Bacteria</taxon>
        <taxon>Pseudomonadati</taxon>
        <taxon>Pseudomonadota</taxon>
        <taxon>Alphaproteobacteria</taxon>
        <taxon>Hyphomicrobiales</taxon>
        <taxon>Aurantimonadaceae</taxon>
        <taxon>Aureimonas</taxon>
    </lineage>
</organism>
<evidence type="ECO:0000259" key="2">
    <source>
        <dbReference type="Pfam" id="PF00206"/>
    </source>
</evidence>